<evidence type="ECO:0000313" key="2">
    <source>
        <dbReference type="EMBL" id="RIA91677.1"/>
    </source>
</evidence>
<proteinExistence type="predicted"/>
<comment type="caution">
    <text evidence="2">The sequence shown here is derived from an EMBL/GenBank/DDBJ whole genome shotgun (WGS) entry which is preliminary data.</text>
</comment>
<keyword evidence="1" id="KW-0812">Transmembrane</keyword>
<sequence>MQNVMQLESSYHTNTRKRKASVAFDDEFDYLYGIVTTGMFFFLVSFRGPSFYLSFMCTISRAFLYFSIGLVLPHVYSGKDLLFESRLSYQDISDDDTKLHQGGRRLWG</sequence>
<keyword evidence="1" id="KW-1133">Transmembrane helix</keyword>
<name>A0A397T663_9GLOM</name>
<keyword evidence="1" id="KW-0472">Membrane</keyword>
<dbReference type="EMBL" id="QKYT01000145">
    <property type="protein sequence ID" value="RIA91677.1"/>
    <property type="molecule type" value="Genomic_DNA"/>
</dbReference>
<dbReference type="Proteomes" id="UP000265703">
    <property type="component" value="Unassembled WGS sequence"/>
</dbReference>
<evidence type="ECO:0000256" key="1">
    <source>
        <dbReference type="SAM" id="Phobius"/>
    </source>
</evidence>
<accession>A0A397T663</accession>
<gene>
    <name evidence="2" type="ORF">C1645_766958</name>
</gene>
<reference evidence="2 3" key="1">
    <citation type="submission" date="2018-06" db="EMBL/GenBank/DDBJ databases">
        <title>Comparative genomics reveals the genomic features of Rhizophagus irregularis, R. cerebriforme, R. diaphanum and Gigaspora rosea, and their symbiotic lifestyle signature.</title>
        <authorList>
            <person name="Morin E."/>
            <person name="San Clemente H."/>
            <person name="Chen E.C.H."/>
            <person name="De La Providencia I."/>
            <person name="Hainaut M."/>
            <person name="Kuo A."/>
            <person name="Kohler A."/>
            <person name="Murat C."/>
            <person name="Tang N."/>
            <person name="Roy S."/>
            <person name="Loubradou J."/>
            <person name="Henrissat B."/>
            <person name="Grigoriev I.V."/>
            <person name="Corradi N."/>
            <person name="Roux C."/>
            <person name="Martin F.M."/>
        </authorList>
    </citation>
    <scope>NUCLEOTIDE SEQUENCE [LARGE SCALE GENOMIC DNA]</scope>
    <source>
        <strain evidence="2 3">DAOM 227022</strain>
    </source>
</reference>
<protein>
    <submittedName>
        <fullName evidence="2">Uncharacterized protein</fullName>
    </submittedName>
</protein>
<feature type="transmembrane region" description="Helical" evidence="1">
    <location>
        <begin position="52"/>
        <end position="76"/>
    </location>
</feature>
<dbReference type="AlphaFoldDB" id="A0A397T663"/>
<keyword evidence="3" id="KW-1185">Reference proteome</keyword>
<organism evidence="2 3">
    <name type="scientific">Glomus cerebriforme</name>
    <dbReference type="NCBI Taxonomy" id="658196"/>
    <lineage>
        <taxon>Eukaryota</taxon>
        <taxon>Fungi</taxon>
        <taxon>Fungi incertae sedis</taxon>
        <taxon>Mucoromycota</taxon>
        <taxon>Glomeromycotina</taxon>
        <taxon>Glomeromycetes</taxon>
        <taxon>Glomerales</taxon>
        <taxon>Glomeraceae</taxon>
        <taxon>Glomus</taxon>
    </lineage>
</organism>
<evidence type="ECO:0000313" key="3">
    <source>
        <dbReference type="Proteomes" id="UP000265703"/>
    </source>
</evidence>
<dbReference type="OrthoDB" id="2370032at2759"/>
<feature type="transmembrane region" description="Helical" evidence="1">
    <location>
        <begin position="28"/>
        <end position="46"/>
    </location>
</feature>